<dbReference type="Pfam" id="PF06013">
    <property type="entry name" value="WXG100"/>
    <property type="match status" value="1"/>
</dbReference>
<dbReference type="EMBL" id="JAUTIX010000008">
    <property type="protein sequence ID" value="MDP0400006.1"/>
    <property type="molecule type" value="Genomic_DNA"/>
</dbReference>
<dbReference type="SUPFAM" id="SSF140453">
    <property type="entry name" value="EsxAB dimer-like"/>
    <property type="match status" value="1"/>
</dbReference>
<accession>A0AA90NCT9</accession>
<dbReference type="InterPro" id="IPR010310">
    <property type="entry name" value="T7SS_ESAT-6-like"/>
</dbReference>
<comment type="caution">
    <text evidence="2">The sequence shown here is derived from an EMBL/GenBank/DDBJ whole genome shotgun (WGS) entry which is preliminary data.</text>
</comment>
<organism evidence="2 3">
    <name type="scientific">Tsukamurella strandjordii</name>
    <dbReference type="NCBI Taxonomy" id="147577"/>
    <lineage>
        <taxon>Bacteria</taxon>
        <taxon>Bacillati</taxon>
        <taxon>Actinomycetota</taxon>
        <taxon>Actinomycetes</taxon>
        <taxon>Mycobacteriales</taxon>
        <taxon>Tsukamurellaceae</taxon>
        <taxon>Tsukamurella</taxon>
    </lineage>
</organism>
<evidence type="ECO:0000313" key="2">
    <source>
        <dbReference type="EMBL" id="MDP0400006.1"/>
    </source>
</evidence>
<dbReference type="InterPro" id="IPR036689">
    <property type="entry name" value="ESAT-6-like_sf"/>
</dbReference>
<dbReference type="NCBIfam" id="TIGR03930">
    <property type="entry name" value="WXG100_ESAT6"/>
    <property type="match status" value="1"/>
</dbReference>
<protein>
    <recommendedName>
        <fullName evidence="1">ESAT-6-like protein</fullName>
    </recommendedName>
</protein>
<gene>
    <name evidence="2" type="ORF">Q7X28_18985</name>
</gene>
<name>A0AA90NCT9_9ACTN</name>
<proteinExistence type="inferred from homology"/>
<evidence type="ECO:0000313" key="3">
    <source>
        <dbReference type="Proteomes" id="UP001178281"/>
    </source>
</evidence>
<keyword evidence="3" id="KW-1185">Reference proteome</keyword>
<dbReference type="RefSeq" id="WP_305112493.1">
    <property type="nucleotide sequence ID" value="NZ_JAUTIX010000008.1"/>
</dbReference>
<dbReference type="Gene3D" id="1.10.287.1060">
    <property type="entry name" value="ESAT-6-like"/>
    <property type="match status" value="1"/>
</dbReference>
<sequence>MHADLAAIRSASRDISDAHTAITEEWRTLADSAEQLFGGTWRGYAAKSYTEPWGECRRGYQDILDSLQFLGESVAKAAESYSKQERANTEDIASVTVKLNL</sequence>
<comment type="similarity">
    <text evidence="1">Belongs to the WXG100 family.</text>
</comment>
<reference evidence="2" key="1">
    <citation type="submission" date="2023-08" db="EMBL/GenBank/DDBJ databases">
        <title>The draft genome of Tsukamurella strandjordii strain 050030.</title>
        <authorList>
            <person name="Zhao F."/>
            <person name="Feng Y."/>
            <person name="Zong Z."/>
        </authorList>
    </citation>
    <scope>NUCLEOTIDE SEQUENCE</scope>
    <source>
        <strain evidence="2">050030</strain>
    </source>
</reference>
<dbReference type="AlphaFoldDB" id="A0AA90NCT9"/>
<dbReference type="Proteomes" id="UP001178281">
    <property type="component" value="Unassembled WGS sequence"/>
</dbReference>
<evidence type="ECO:0000256" key="1">
    <source>
        <dbReference type="RuleBase" id="RU362001"/>
    </source>
</evidence>